<organism evidence="12 13">
    <name type="scientific">Thioalkalivibrio halophilus</name>
    <dbReference type="NCBI Taxonomy" id="252474"/>
    <lineage>
        <taxon>Bacteria</taxon>
        <taxon>Pseudomonadati</taxon>
        <taxon>Pseudomonadota</taxon>
        <taxon>Gammaproteobacteria</taxon>
        <taxon>Chromatiales</taxon>
        <taxon>Ectothiorhodospiraceae</taxon>
        <taxon>Thioalkalivibrio</taxon>
    </lineage>
</organism>
<dbReference type="PANTHER" id="PTHR12815">
    <property type="entry name" value="SORTING AND ASSEMBLY MACHINERY SAMM50 PROTEIN FAMILY MEMBER"/>
    <property type="match status" value="1"/>
</dbReference>
<evidence type="ECO:0000313" key="13">
    <source>
        <dbReference type="Proteomes" id="UP000189177"/>
    </source>
</evidence>
<evidence type="ECO:0000259" key="11">
    <source>
        <dbReference type="PROSITE" id="PS51779"/>
    </source>
</evidence>
<keyword evidence="6 8" id="KW-0472">Membrane</keyword>
<evidence type="ECO:0000256" key="3">
    <source>
        <dbReference type="ARBA" id="ARBA00022692"/>
    </source>
</evidence>
<dbReference type="Pfam" id="PF01103">
    <property type="entry name" value="Omp85"/>
    <property type="match status" value="1"/>
</dbReference>
<dbReference type="PANTHER" id="PTHR12815:SF23">
    <property type="entry name" value="OUTER MEMBRANE PROTEIN ASSEMBLY FACTOR BAMA"/>
    <property type="match status" value="1"/>
</dbReference>
<comment type="subunit">
    <text evidence="8">Part of the Bam complex.</text>
</comment>
<keyword evidence="4 8" id="KW-0732">Signal</keyword>
<feature type="domain" description="POTRA" evidence="11">
    <location>
        <begin position="268"/>
        <end position="346"/>
    </location>
</feature>
<feature type="domain" description="POTRA" evidence="11">
    <location>
        <begin position="26"/>
        <end position="93"/>
    </location>
</feature>
<dbReference type="Proteomes" id="UP000189177">
    <property type="component" value="Unassembled WGS sequence"/>
</dbReference>
<reference evidence="12 13" key="1">
    <citation type="submission" date="2017-02" db="EMBL/GenBank/DDBJ databases">
        <title>Genomic diversity within the haloalkaliphilic genus Thioalkalivibrio.</title>
        <authorList>
            <person name="Ahn A.-C."/>
            <person name="Meier-Kolthoff J."/>
            <person name="Overmars L."/>
            <person name="Richter M."/>
            <person name="Woyke T."/>
            <person name="Sorokin D.Y."/>
            <person name="Muyzer G."/>
        </authorList>
    </citation>
    <scope>NUCLEOTIDE SEQUENCE [LARGE SCALE GENOMIC DNA]</scope>
    <source>
        <strain evidence="12 13">HL17</strain>
    </source>
</reference>
<protein>
    <recommendedName>
        <fullName evidence="8 9">Outer membrane protein assembly factor BamA</fullName>
    </recommendedName>
</protein>
<dbReference type="Gene3D" id="3.10.20.310">
    <property type="entry name" value="membrane protein fhac"/>
    <property type="match status" value="5"/>
</dbReference>
<evidence type="ECO:0000256" key="8">
    <source>
        <dbReference type="HAMAP-Rule" id="MF_01430"/>
    </source>
</evidence>
<dbReference type="STRING" id="252474.B1A74_11775"/>
<feature type="chain" id="PRO_5013410846" description="Outer membrane protein assembly factor BamA" evidence="8">
    <location>
        <begin position="24"/>
        <end position="777"/>
    </location>
</feature>
<name>A0A1V2ZVY3_9GAMM</name>
<dbReference type="GO" id="GO:0051205">
    <property type="term" value="P:protein insertion into membrane"/>
    <property type="evidence" value="ECO:0007669"/>
    <property type="project" value="UniProtKB-UniRule"/>
</dbReference>
<gene>
    <name evidence="8" type="primary">bamA</name>
    <name evidence="12" type="ORF">B1A74_11775</name>
</gene>
<keyword evidence="2 8" id="KW-1134">Transmembrane beta strand</keyword>
<accession>A0A1V2ZVY3</accession>
<dbReference type="InterPro" id="IPR010827">
    <property type="entry name" value="BamA/TamA_POTRA"/>
</dbReference>
<dbReference type="OrthoDB" id="9803054at2"/>
<comment type="similarity">
    <text evidence="8">Belongs to the BamA family.</text>
</comment>
<dbReference type="EMBL" id="MUZR01000054">
    <property type="protein sequence ID" value="OOC09278.1"/>
    <property type="molecule type" value="Genomic_DNA"/>
</dbReference>
<dbReference type="GO" id="GO:1990063">
    <property type="term" value="C:Bam protein complex"/>
    <property type="evidence" value="ECO:0007669"/>
    <property type="project" value="TreeGrafter"/>
</dbReference>
<dbReference type="InterPro" id="IPR023707">
    <property type="entry name" value="OM_assembly_BamA"/>
</dbReference>
<dbReference type="InterPro" id="IPR034746">
    <property type="entry name" value="POTRA"/>
</dbReference>
<dbReference type="AlphaFoldDB" id="A0A1V2ZVY3"/>
<feature type="region of interest" description="Disordered" evidence="10">
    <location>
        <begin position="667"/>
        <end position="686"/>
    </location>
</feature>
<evidence type="ECO:0000256" key="6">
    <source>
        <dbReference type="ARBA" id="ARBA00023136"/>
    </source>
</evidence>
<keyword evidence="7 8" id="KW-0998">Cell outer membrane</keyword>
<dbReference type="Pfam" id="PF07244">
    <property type="entry name" value="POTRA"/>
    <property type="match status" value="5"/>
</dbReference>
<dbReference type="GO" id="GO:0043165">
    <property type="term" value="P:Gram-negative-bacterium-type cell outer membrane assembly"/>
    <property type="evidence" value="ECO:0007669"/>
    <property type="project" value="UniProtKB-UniRule"/>
</dbReference>
<evidence type="ECO:0000256" key="5">
    <source>
        <dbReference type="ARBA" id="ARBA00022737"/>
    </source>
</evidence>
<feature type="domain" description="POTRA" evidence="11">
    <location>
        <begin position="94"/>
        <end position="174"/>
    </location>
</feature>
<evidence type="ECO:0000256" key="10">
    <source>
        <dbReference type="SAM" id="MobiDB-lite"/>
    </source>
</evidence>
<keyword evidence="13" id="KW-1185">Reference proteome</keyword>
<dbReference type="RefSeq" id="WP_077244740.1">
    <property type="nucleotide sequence ID" value="NZ_MUZR01000054.1"/>
</dbReference>
<comment type="subcellular location">
    <subcellularLocation>
        <location evidence="8">Cell outer membrane</location>
    </subcellularLocation>
    <subcellularLocation>
        <location evidence="1">Membrane</location>
    </subcellularLocation>
</comment>
<dbReference type="InterPro" id="IPR000184">
    <property type="entry name" value="Bac_surfAg_D15"/>
</dbReference>
<comment type="caution">
    <text evidence="12">The sequence shown here is derived from an EMBL/GenBank/DDBJ whole genome shotgun (WGS) entry which is preliminary data.</text>
</comment>
<evidence type="ECO:0000256" key="1">
    <source>
        <dbReference type="ARBA" id="ARBA00004370"/>
    </source>
</evidence>
<feature type="signal peptide" evidence="8">
    <location>
        <begin position="1"/>
        <end position="23"/>
    </location>
</feature>
<evidence type="ECO:0000256" key="4">
    <source>
        <dbReference type="ARBA" id="ARBA00022729"/>
    </source>
</evidence>
<comment type="function">
    <text evidence="8">Part of the outer membrane protein assembly complex, which is involved in assembly and insertion of beta-barrel proteins into the outer membrane.</text>
</comment>
<sequence precursor="true">MARQSLKGWALLGLVTLAGPAWGQAYQIEDIEIEGLERITAGTALSYLPVEVGDTFDDSQTPEVIRELFRTGFFDDVELARRGDVLVVIVSERPAINEIRFSGNNDIPDEALEEALESVGLRSGRVFNRTLLERIENEIREQYFARGRYNVRIDVDIVDLARNRVDVDIDITEGPQAKIRGVNLVGNQAFDDGDLKGDFESGVPRWWQFFSSRDDYSREKLSGDLETLRSHYLDSGFLEFDVDSTQVTLSPNREDLFITINVDEGEPYTLTGTSLAGDFVIPEEELESLIEVDLGAPFSRSQVTESAERMAERLEREGYAFANVNPVPDVDEDNREVTVTFFVDPGPRVYVRRINISGNENTQESVYRRELRQMESSWYNGALIERSRIRLQRLPFVASANVETRRVPGSDDEVDLDISVTERQSGALSIGAGYSQNQGLLLSGSISQDNFLGTGNRFSTEISTSDVNRVFRMDLTNPHYTPAGASRGFSVFYREVDAEAANISRYSTDRYGFNVTYGIPLSEVDRVRIRPGFEHIEVNTVDHTGGRTGTPEEIRDELDEFGDTANLVKLETSYIHDTRDSTTFASEGRRHRIGMELAIPGSDREFYKLTYSGEELFRLSERFSFSVSGGIGYGDGFGSDELPFFERFFAGGIQSVRGYEANRLGDLRPLRNGQPATRDSNDDPYGGRLRTTVSGELFFPAPFAADNDAIRMSTFVDAGNVFNEPGDFDVGELRAAAGLALTWFSPVGPLSFSVAEPLNDEPGDDTQSFQFQLGAGF</sequence>
<dbReference type="PROSITE" id="PS51779">
    <property type="entry name" value="POTRA"/>
    <property type="match status" value="4"/>
</dbReference>
<dbReference type="NCBIfam" id="TIGR03303">
    <property type="entry name" value="OM_YaeT"/>
    <property type="match status" value="1"/>
</dbReference>
<evidence type="ECO:0000256" key="7">
    <source>
        <dbReference type="ARBA" id="ARBA00023237"/>
    </source>
</evidence>
<feature type="domain" description="POTRA" evidence="11">
    <location>
        <begin position="349"/>
        <end position="423"/>
    </location>
</feature>
<dbReference type="HAMAP" id="MF_01430">
    <property type="entry name" value="OM_assembly_BamA"/>
    <property type="match status" value="1"/>
</dbReference>
<evidence type="ECO:0000256" key="2">
    <source>
        <dbReference type="ARBA" id="ARBA00022452"/>
    </source>
</evidence>
<evidence type="ECO:0000313" key="12">
    <source>
        <dbReference type="EMBL" id="OOC09278.1"/>
    </source>
</evidence>
<dbReference type="PIRSF" id="PIRSF006076">
    <property type="entry name" value="OM_assembly_OMP85"/>
    <property type="match status" value="1"/>
</dbReference>
<proteinExistence type="inferred from homology"/>
<evidence type="ECO:0000256" key="9">
    <source>
        <dbReference type="NCBIfam" id="TIGR03303"/>
    </source>
</evidence>
<dbReference type="Gene3D" id="2.40.160.50">
    <property type="entry name" value="membrane protein fhac: a member of the omp85/tpsb transporter family"/>
    <property type="match status" value="1"/>
</dbReference>
<keyword evidence="3 8" id="KW-0812">Transmembrane</keyword>
<keyword evidence="5 8" id="KW-0677">Repeat</keyword>
<dbReference type="InterPro" id="IPR039910">
    <property type="entry name" value="D15-like"/>
</dbReference>